<organism evidence="3 4">
    <name type="scientific">Streptomyces bluensis</name>
    <dbReference type="NCBI Taxonomy" id="33897"/>
    <lineage>
        <taxon>Bacteria</taxon>
        <taxon>Bacillati</taxon>
        <taxon>Actinomycetota</taxon>
        <taxon>Actinomycetes</taxon>
        <taxon>Kitasatosporales</taxon>
        <taxon>Streptomycetaceae</taxon>
        <taxon>Streptomyces</taxon>
    </lineage>
</organism>
<comment type="caution">
    <text evidence="3">The sequence shown here is derived from an EMBL/GenBank/DDBJ whole genome shotgun (WGS) entry which is preliminary data.</text>
</comment>
<dbReference type="Pfam" id="PF14040">
    <property type="entry name" value="DNase_NucA_NucB"/>
    <property type="match status" value="1"/>
</dbReference>
<name>A0ABW6UXC6_9ACTN</name>
<feature type="chain" id="PRO_5045930617" evidence="1">
    <location>
        <begin position="19"/>
        <end position="330"/>
    </location>
</feature>
<accession>A0ABW6UXC6</accession>
<gene>
    <name evidence="3" type="ORF">ACFY1D_39195</name>
</gene>
<proteinExistence type="predicted"/>
<keyword evidence="1" id="KW-0732">Signal</keyword>
<evidence type="ECO:0000313" key="3">
    <source>
        <dbReference type="EMBL" id="MFF4527398.1"/>
    </source>
</evidence>
<protein>
    <submittedName>
        <fullName evidence="3">NucA/NucB deoxyribonuclease domain-containing protein</fullName>
    </submittedName>
</protein>
<reference evidence="3 4" key="1">
    <citation type="submission" date="2024-10" db="EMBL/GenBank/DDBJ databases">
        <title>The Natural Products Discovery Center: Release of the First 8490 Sequenced Strains for Exploring Actinobacteria Biosynthetic Diversity.</title>
        <authorList>
            <person name="Kalkreuter E."/>
            <person name="Kautsar S.A."/>
            <person name="Yang D."/>
            <person name="Bader C.D."/>
            <person name="Teijaro C.N."/>
            <person name="Fluegel L."/>
            <person name="Davis C.M."/>
            <person name="Simpson J.R."/>
            <person name="Lauterbach L."/>
            <person name="Steele A.D."/>
            <person name="Gui C."/>
            <person name="Meng S."/>
            <person name="Li G."/>
            <person name="Viehrig K."/>
            <person name="Ye F."/>
            <person name="Su P."/>
            <person name="Kiefer A.F."/>
            <person name="Nichols A."/>
            <person name="Cepeda A.J."/>
            <person name="Yan W."/>
            <person name="Fan B."/>
            <person name="Jiang Y."/>
            <person name="Adhikari A."/>
            <person name="Zheng C.-J."/>
            <person name="Schuster L."/>
            <person name="Cowan T.M."/>
            <person name="Smanski M.J."/>
            <person name="Chevrette M.G."/>
            <person name="De Carvalho L.P.S."/>
            <person name="Shen B."/>
        </authorList>
    </citation>
    <scope>NUCLEOTIDE SEQUENCE [LARGE SCALE GENOMIC DNA]</scope>
    <source>
        <strain evidence="3 4">NPDC001390</strain>
    </source>
</reference>
<evidence type="ECO:0000256" key="1">
    <source>
        <dbReference type="SAM" id="SignalP"/>
    </source>
</evidence>
<dbReference type="Proteomes" id="UP001602058">
    <property type="component" value="Unassembled WGS sequence"/>
</dbReference>
<evidence type="ECO:0000259" key="2">
    <source>
        <dbReference type="Pfam" id="PF14040"/>
    </source>
</evidence>
<keyword evidence="4" id="KW-1185">Reference proteome</keyword>
<dbReference type="RefSeq" id="WP_351087451.1">
    <property type="nucleotide sequence ID" value="NZ_JBEOZG010000052.1"/>
</dbReference>
<feature type="domain" description="Deoxyribonuclease NucA/NucB" evidence="2">
    <location>
        <begin position="246"/>
        <end position="328"/>
    </location>
</feature>
<dbReference type="EMBL" id="JBIAWJ010000037">
    <property type="protein sequence ID" value="MFF4527398.1"/>
    <property type="molecule type" value="Genomic_DNA"/>
</dbReference>
<feature type="signal peptide" evidence="1">
    <location>
        <begin position="1"/>
        <end position="18"/>
    </location>
</feature>
<dbReference type="InterPro" id="IPR029476">
    <property type="entry name" value="DNase_NucA_NucB"/>
</dbReference>
<evidence type="ECO:0000313" key="4">
    <source>
        <dbReference type="Proteomes" id="UP001602058"/>
    </source>
</evidence>
<sequence length="330" mass="35632">MIAAVAAFALAGSVIAPAQAVSANTSSIRSSVSPAVAAPRATVPCEEGKANHNRTELCMVERAVGVVLDNGRPVGGFSFTVTHKMKLKIKSLKWSEAITISDVTLVRNASGIRVGLAVGCGGTCKATSRFPQQRILGTRDISGKVNFTDTVAKNQHNTTTANYILSYSKPGFTIDTNLYASAPFRCDDTFWNRDNTRRTQRAGCVFPEFTPTLETMKSLPWIAKNIRDVQARGGHYGKMGAGPPLHREADRAKADQNRRAVCGGQRPPAQGLSCDEYPFATTKEGGTALPPISRGIAWVPNDEQDAQGGRINAFHKQQRLLDNDAFWVEV</sequence>